<feature type="chain" id="PRO_5045864743" description="Secreted protein" evidence="2">
    <location>
        <begin position="25"/>
        <end position="61"/>
    </location>
</feature>
<evidence type="ECO:0000256" key="2">
    <source>
        <dbReference type="SAM" id="SignalP"/>
    </source>
</evidence>
<keyword evidence="3" id="KW-1185">Reference proteome</keyword>
<feature type="compositionally biased region" description="Basic and acidic residues" evidence="1">
    <location>
        <begin position="35"/>
        <end position="47"/>
    </location>
</feature>
<evidence type="ECO:0000256" key="1">
    <source>
        <dbReference type="SAM" id="MobiDB-lite"/>
    </source>
</evidence>
<gene>
    <name evidence="4" type="primary">LOC108017911</name>
</gene>
<feature type="signal peptide" evidence="2">
    <location>
        <begin position="1"/>
        <end position="24"/>
    </location>
</feature>
<proteinExistence type="predicted"/>
<dbReference type="RefSeq" id="XP_016940569.3">
    <property type="nucleotide sequence ID" value="XM_017085080.4"/>
</dbReference>
<organism evidence="3 4">
    <name type="scientific">Drosophila suzukii</name>
    <name type="common">Spotted-wing drosophila fruit fly</name>
    <dbReference type="NCBI Taxonomy" id="28584"/>
    <lineage>
        <taxon>Eukaryota</taxon>
        <taxon>Metazoa</taxon>
        <taxon>Ecdysozoa</taxon>
        <taxon>Arthropoda</taxon>
        <taxon>Hexapoda</taxon>
        <taxon>Insecta</taxon>
        <taxon>Pterygota</taxon>
        <taxon>Neoptera</taxon>
        <taxon>Endopterygota</taxon>
        <taxon>Diptera</taxon>
        <taxon>Brachycera</taxon>
        <taxon>Muscomorpha</taxon>
        <taxon>Ephydroidea</taxon>
        <taxon>Drosophilidae</taxon>
        <taxon>Drosophila</taxon>
        <taxon>Sophophora</taxon>
    </lineage>
</organism>
<accession>A0AB39ZPR3</accession>
<evidence type="ECO:0000313" key="3">
    <source>
        <dbReference type="Proteomes" id="UP001652628"/>
    </source>
</evidence>
<dbReference type="GeneID" id="108017911"/>
<reference evidence="4" key="1">
    <citation type="submission" date="2025-08" db="UniProtKB">
        <authorList>
            <consortium name="RefSeq"/>
        </authorList>
    </citation>
    <scope>IDENTIFICATION</scope>
</reference>
<sequence>MFLQSMLMNILAIILACWLGHVTGQSSADDQELEIGSKGEGPPEKQEFPWGNEDYNLENNF</sequence>
<evidence type="ECO:0008006" key="5">
    <source>
        <dbReference type="Google" id="ProtNLM"/>
    </source>
</evidence>
<dbReference type="Proteomes" id="UP001652628">
    <property type="component" value="Chromosome 2R"/>
</dbReference>
<name>A0AB39ZPR3_DROSZ</name>
<evidence type="ECO:0000313" key="4">
    <source>
        <dbReference type="RefSeq" id="XP_016940569.3"/>
    </source>
</evidence>
<feature type="region of interest" description="Disordered" evidence="1">
    <location>
        <begin position="29"/>
        <end position="61"/>
    </location>
</feature>
<dbReference type="AlphaFoldDB" id="A0AB39ZPR3"/>
<keyword evidence="2" id="KW-0732">Signal</keyword>
<protein>
    <recommendedName>
        <fullName evidence="5">Secreted protein</fullName>
    </recommendedName>
</protein>